<sequence length="279" mass="31547">MASDVLVTLVTWYKLHHHKARLPRLQNGLSPAQSLIRDAVSISRIMLNLREACFMPNDPTGYELGTETLGAVGETQQSETRSTAVEFPMIASRPEGLRTSLSCGPAPSSSARQGNAVHILYMDVATSTLEYGSQGQELDDHQNHDSVSKFHLRDRSTCKWSFEHLVNLAMSIGQMRYFLMLAAELAKNVVIQNERHRTCDARRQIQMVLLHCNQSGGVTAYRCHIGKRDMLPDCTFIWYGSSSGPAPRWAKLAKVNMRISQRRIDIKEQFDPSRRWECQ</sequence>
<dbReference type="AlphaFoldDB" id="A0A2H3J9N8"/>
<reference evidence="1 2" key="1">
    <citation type="journal article" date="2012" name="Science">
        <title>The Paleozoic origin of enzymatic lignin decomposition reconstructed from 31 fungal genomes.</title>
        <authorList>
            <person name="Floudas D."/>
            <person name="Binder M."/>
            <person name="Riley R."/>
            <person name="Barry K."/>
            <person name="Blanchette R.A."/>
            <person name="Henrissat B."/>
            <person name="Martinez A.T."/>
            <person name="Otillar R."/>
            <person name="Spatafora J.W."/>
            <person name="Yadav J.S."/>
            <person name="Aerts A."/>
            <person name="Benoit I."/>
            <person name="Boyd A."/>
            <person name="Carlson A."/>
            <person name="Copeland A."/>
            <person name="Coutinho P.M."/>
            <person name="de Vries R.P."/>
            <person name="Ferreira P."/>
            <person name="Findley K."/>
            <person name="Foster B."/>
            <person name="Gaskell J."/>
            <person name="Glotzer D."/>
            <person name="Gorecki P."/>
            <person name="Heitman J."/>
            <person name="Hesse C."/>
            <person name="Hori C."/>
            <person name="Igarashi K."/>
            <person name="Jurgens J.A."/>
            <person name="Kallen N."/>
            <person name="Kersten P."/>
            <person name="Kohler A."/>
            <person name="Kuees U."/>
            <person name="Kumar T.K.A."/>
            <person name="Kuo A."/>
            <person name="LaButti K."/>
            <person name="Larrondo L.F."/>
            <person name="Lindquist E."/>
            <person name="Ling A."/>
            <person name="Lombard V."/>
            <person name="Lucas S."/>
            <person name="Lundell T."/>
            <person name="Martin R."/>
            <person name="McLaughlin D.J."/>
            <person name="Morgenstern I."/>
            <person name="Morin E."/>
            <person name="Murat C."/>
            <person name="Nagy L.G."/>
            <person name="Nolan M."/>
            <person name="Ohm R.A."/>
            <person name="Patyshakuliyeva A."/>
            <person name="Rokas A."/>
            <person name="Ruiz-Duenas F.J."/>
            <person name="Sabat G."/>
            <person name="Salamov A."/>
            <person name="Samejima M."/>
            <person name="Schmutz J."/>
            <person name="Slot J.C."/>
            <person name="St John F."/>
            <person name="Stenlid J."/>
            <person name="Sun H."/>
            <person name="Sun S."/>
            <person name="Syed K."/>
            <person name="Tsang A."/>
            <person name="Wiebenga A."/>
            <person name="Young D."/>
            <person name="Pisabarro A."/>
            <person name="Eastwood D.C."/>
            <person name="Martin F."/>
            <person name="Cullen D."/>
            <person name="Grigoriev I.V."/>
            <person name="Hibbett D.S."/>
        </authorList>
    </citation>
    <scope>NUCLEOTIDE SEQUENCE [LARGE SCALE GENOMIC DNA]</scope>
    <source>
        <strain evidence="1 2">MD-104</strain>
    </source>
</reference>
<name>A0A2H3J9N8_WOLCO</name>
<dbReference type="EMBL" id="KB467943">
    <property type="protein sequence ID" value="PCH38950.1"/>
    <property type="molecule type" value="Genomic_DNA"/>
</dbReference>
<dbReference type="Proteomes" id="UP000218811">
    <property type="component" value="Unassembled WGS sequence"/>
</dbReference>
<gene>
    <name evidence="1" type="ORF">WOLCODRAFT_146795</name>
</gene>
<keyword evidence="2" id="KW-1185">Reference proteome</keyword>
<organism evidence="1 2">
    <name type="scientific">Wolfiporia cocos (strain MD-104)</name>
    <name type="common">Brown rot fungus</name>
    <dbReference type="NCBI Taxonomy" id="742152"/>
    <lineage>
        <taxon>Eukaryota</taxon>
        <taxon>Fungi</taxon>
        <taxon>Dikarya</taxon>
        <taxon>Basidiomycota</taxon>
        <taxon>Agaricomycotina</taxon>
        <taxon>Agaricomycetes</taxon>
        <taxon>Polyporales</taxon>
        <taxon>Phaeolaceae</taxon>
        <taxon>Wolfiporia</taxon>
    </lineage>
</organism>
<evidence type="ECO:0000313" key="2">
    <source>
        <dbReference type="Proteomes" id="UP000218811"/>
    </source>
</evidence>
<evidence type="ECO:0000313" key="1">
    <source>
        <dbReference type="EMBL" id="PCH38950.1"/>
    </source>
</evidence>
<proteinExistence type="predicted"/>
<protein>
    <submittedName>
        <fullName evidence="1">Uncharacterized protein</fullName>
    </submittedName>
</protein>
<accession>A0A2H3J9N8</accession>